<dbReference type="PRINTS" id="PR00977">
    <property type="entry name" value="SCYTLDPTASE"/>
</dbReference>
<dbReference type="CDD" id="cd13426">
    <property type="entry name" value="Peptidase_G1"/>
    <property type="match status" value="1"/>
</dbReference>
<dbReference type="EMBL" id="MU853411">
    <property type="protein sequence ID" value="KAK4133749.1"/>
    <property type="molecule type" value="Genomic_DNA"/>
</dbReference>
<protein>
    <submittedName>
        <fullName evidence="4">Concanavalin A-like lectin/glucanase</fullName>
    </submittedName>
</protein>
<evidence type="ECO:0000256" key="1">
    <source>
        <dbReference type="PIRSR" id="PIRSR600250-50"/>
    </source>
</evidence>
<dbReference type="GO" id="GO:0070007">
    <property type="term" value="F:glutamic-type endopeptidase activity"/>
    <property type="evidence" value="ECO:0007669"/>
    <property type="project" value="InterPro"/>
</dbReference>
<evidence type="ECO:0000313" key="5">
    <source>
        <dbReference type="Proteomes" id="UP001304895"/>
    </source>
</evidence>
<dbReference type="InterPro" id="IPR013320">
    <property type="entry name" value="ConA-like_dom_sf"/>
</dbReference>
<evidence type="ECO:0000256" key="3">
    <source>
        <dbReference type="SAM" id="SignalP"/>
    </source>
</evidence>
<dbReference type="Gene3D" id="2.60.120.700">
    <property type="entry name" value="Peptidase G1"/>
    <property type="match status" value="1"/>
</dbReference>
<comment type="caution">
    <text evidence="4">The sequence shown here is derived from an EMBL/GenBank/DDBJ whole genome shotgun (WGS) entry which is preliminary data.</text>
</comment>
<dbReference type="InterPro" id="IPR000250">
    <property type="entry name" value="Peptidase_G1"/>
</dbReference>
<keyword evidence="3" id="KW-0732">Signal</keyword>
<dbReference type="PANTHER" id="PTHR37536:SF1">
    <property type="entry name" value="ASPERGILLOPEPSIN, PUTAITVE (AFU_ORTHOLOGUE AFUA_7G01200)"/>
    <property type="match status" value="1"/>
</dbReference>
<dbReference type="SUPFAM" id="SSF49899">
    <property type="entry name" value="Concanavalin A-like lectins/glucanases"/>
    <property type="match status" value="1"/>
</dbReference>
<organism evidence="4 5">
    <name type="scientific">Trichocladium antarcticum</name>
    <dbReference type="NCBI Taxonomy" id="1450529"/>
    <lineage>
        <taxon>Eukaryota</taxon>
        <taxon>Fungi</taxon>
        <taxon>Dikarya</taxon>
        <taxon>Ascomycota</taxon>
        <taxon>Pezizomycotina</taxon>
        <taxon>Sordariomycetes</taxon>
        <taxon>Sordariomycetidae</taxon>
        <taxon>Sordariales</taxon>
        <taxon>Chaetomiaceae</taxon>
        <taxon>Trichocladium</taxon>
    </lineage>
</organism>
<proteinExistence type="predicted"/>
<reference evidence="4" key="2">
    <citation type="submission" date="2023-05" db="EMBL/GenBank/DDBJ databases">
        <authorList>
            <consortium name="Lawrence Berkeley National Laboratory"/>
            <person name="Steindorff A."/>
            <person name="Hensen N."/>
            <person name="Bonometti L."/>
            <person name="Westerberg I."/>
            <person name="Brannstrom I.O."/>
            <person name="Guillou S."/>
            <person name="Cros-Aarteil S."/>
            <person name="Calhoun S."/>
            <person name="Haridas S."/>
            <person name="Kuo A."/>
            <person name="Mondo S."/>
            <person name="Pangilinan J."/>
            <person name="Riley R."/>
            <person name="Labutti K."/>
            <person name="Andreopoulos B."/>
            <person name="Lipzen A."/>
            <person name="Chen C."/>
            <person name="Yanf M."/>
            <person name="Daum C."/>
            <person name="Ng V."/>
            <person name="Clum A."/>
            <person name="Ohm R."/>
            <person name="Martin F."/>
            <person name="Silar P."/>
            <person name="Natvig D."/>
            <person name="Lalanne C."/>
            <person name="Gautier V."/>
            <person name="Ament-Velasquez S.L."/>
            <person name="Kruys A."/>
            <person name="Hutchinson M.I."/>
            <person name="Powell A.J."/>
            <person name="Barry K."/>
            <person name="Miller A.N."/>
            <person name="Grigoriev I.V."/>
            <person name="Debuchy R."/>
            <person name="Gladieux P."/>
            <person name="Thoren M.H."/>
            <person name="Johannesson H."/>
        </authorList>
    </citation>
    <scope>NUCLEOTIDE SEQUENCE</scope>
    <source>
        <strain evidence="4">CBS 123565</strain>
    </source>
</reference>
<dbReference type="Pfam" id="PF01828">
    <property type="entry name" value="Peptidase_A4"/>
    <property type="match status" value="1"/>
</dbReference>
<feature type="region of interest" description="Disordered" evidence="2">
    <location>
        <begin position="46"/>
        <end position="72"/>
    </location>
</feature>
<evidence type="ECO:0000313" key="4">
    <source>
        <dbReference type="EMBL" id="KAK4133749.1"/>
    </source>
</evidence>
<feature type="signal peptide" evidence="3">
    <location>
        <begin position="1"/>
        <end position="20"/>
    </location>
</feature>
<keyword evidence="5" id="KW-1185">Reference proteome</keyword>
<dbReference type="PANTHER" id="PTHR37536">
    <property type="entry name" value="PUTATIVE (AFU_ORTHOLOGUE AFUA_3G02970)-RELATED"/>
    <property type="match status" value="1"/>
</dbReference>
<evidence type="ECO:0000256" key="2">
    <source>
        <dbReference type="SAM" id="MobiDB-lite"/>
    </source>
</evidence>
<dbReference type="AlphaFoldDB" id="A0AAN6ZDS5"/>
<accession>A0AAN6ZDS5</accession>
<feature type="active site" description="Proton acceptor" evidence="1">
    <location>
        <position position="219"/>
    </location>
</feature>
<gene>
    <name evidence="4" type="ORF">BT67DRAFT_42700</name>
</gene>
<dbReference type="GO" id="GO:0006508">
    <property type="term" value="P:proteolysis"/>
    <property type="evidence" value="ECO:0007669"/>
    <property type="project" value="InterPro"/>
</dbReference>
<dbReference type="Proteomes" id="UP001304895">
    <property type="component" value="Unassembled WGS sequence"/>
</dbReference>
<feature type="chain" id="PRO_5042995912" evidence="3">
    <location>
        <begin position="21"/>
        <end position="284"/>
    </location>
</feature>
<name>A0AAN6ZDS5_9PEZI</name>
<sequence length="284" mass="30490">MRWTFAALLGSALVARHALAELTFTVSATRNGVPIPQSEIKLVPFESGHSRMGPDRATPVPPHRKTRRANPTAVSANWCGSVNKAPSGKQIKLIHGVFQHPTCTVRSGVTTYPQAAAAWAGIDGDTWTSALLQSGTVCKVDNSSGIVRHEAWWQWVPSSSYTIASMPVSPNDWFEVTLNTSSTTAAEITITNLSQGYAYTITVTGGPTLARQDADWVVERPYYGATLAGFASFTDVWFEQAYADLIGGSGGAPKVGILGAKQYQITGSCASAEWDDEHQVSWSL</sequence>
<reference evidence="4" key="1">
    <citation type="journal article" date="2023" name="Mol. Phylogenet. Evol.">
        <title>Genome-scale phylogeny and comparative genomics of the fungal order Sordariales.</title>
        <authorList>
            <person name="Hensen N."/>
            <person name="Bonometti L."/>
            <person name="Westerberg I."/>
            <person name="Brannstrom I.O."/>
            <person name="Guillou S."/>
            <person name="Cros-Aarteil S."/>
            <person name="Calhoun S."/>
            <person name="Haridas S."/>
            <person name="Kuo A."/>
            <person name="Mondo S."/>
            <person name="Pangilinan J."/>
            <person name="Riley R."/>
            <person name="LaButti K."/>
            <person name="Andreopoulos B."/>
            <person name="Lipzen A."/>
            <person name="Chen C."/>
            <person name="Yan M."/>
            <person name="Daum C."/>
            <person name="Ng V."/>
            <person name="Clum A."/>
            <person name="Steindorff A."/>
            <person name="Ohm R.A."/>
            <person name="Martin F."/>
            <person name="Silar P."/>
            <person name="Natvig D.O."/>
            <person name="Lalanne C."/>
            <person name="Gautier V."/>
            <person name="Ament-Velasquez S.L."/>
            <person name="Kruys A."/>
            <person name="Hutchinson M.I."/>
            <person name="Powell A.J."/>
            <person name="Barry K."/>
            <person name="Miller A.N."/>
            <person name="Grigoriev I.V."/>
            <person name="Debuchy R."/>
            <person name="Gladieux P."/>
            <person name="Hiltunen Thoren M."/>
            <person name="Johannesson H."/>
        </authorList>
    </citation>
    <scope>NUCLEOTIDE SEQUENCE</scope>
    <source>
        <strain evidence="4">CBS 123565</strain>
    </source>
</reference>
<dbReference type="InterPro" id="IPR038656">
    <property type="entry name" value="Peptidase_G1_sf"/>
</dbReference>